<evidence type="ECO:0000256" key="3">
    <source>
        <dbReference type="ARBA" id="ARBA00022691"/>
    </source>
</evidence>
<feature type="binding site" evidence="4">
    <location>
        <position position="337"/>
    </location>
    <ligand>
        <name>S-adenosyl-L-methionine</name>
        <dbReference type="ChEBI" id="CHEBI:59789"/>
    </ligand>
</feature>
<dbReference type="GO" id="GO:0070475">
    <property type="term" value="P:rRNA base methylation"/>
    <property type="evidence" value="ECO:0007669"/>
    <property type="project" value="TreeGrafter"/>
</dbReference>
<dbReference type="Gene3D" id="3.40.50.150">
    <property type="entry name" value="Vaccinia Virus protein VP39"/>
    <property type="match status" value="1"/>
</dbReference>
<reference evidence="8" key="2">
    <citation type="submission" date="2015-05" db="EMBL/GenBank/DDBJ databases">
        <title>Complete genome sequence of Corynebacterium testudinoris DSM 44614, recovered from necrotic lesions in the mouth of a tortoise.</title>
        <authorList>
            <person name="Ruckert C."/>
            <person name="Albersmeier A."/>
            <person name="Winkler A."/>
            <person name="Tauch A."/>
        </authorList>
    </citation>
    <scope>NUCLEOTIDE SEQUENCE [LARGE SCALE GENOMIC DNA]</scope>
    <source>
        <strain evidence="8">DSM 44614</strain>
    </source>
</reference>
<dbReference type="InterPro" id="IPR002792">
    <property type="entry name" value="TRAM_dom"/>
</dbReference>
<dbReference type="Pfam" id="PF01938">
    <property type="entry name" value="TRAM"/>
    <property type="match status" value="1"/>
</dbReference>
<evidence type="ECO:0000259" key="6">
    <source>
        <dbReference type="PROSITE" id="PS50926"/>
    </source>
</evidence>
<evidence type="ECO:0000313" key="7">
    <source>
        <dbReference type="EMBL" id="AKK08951.1"/>
    </source>
</evidence>
<name>A0A0G3H6C1_9CORY</name>
<feature type="binding site" evidence="4">
    <location>
        <position position="238"/>
    </location>
    <ligand>
        <name>S-adenosyl-L-methionine</name>
        <dbReference type="ChEBI" id="CHEBI:59789"/>
    </ligand>
</feature>
<dbReference type="RefSeq" id="WP_047253221.1">
    <property type="nucleotide sequence ID" value="NZ_CP011545.1"/>
</dbReference>
<dbReference type="STRING" id="136857.CTEST_07605"/>
<evidence type="ECO:0000313" key="8">
    <source>
        <dbReference type="Proteomes" id="UP000035540"/>
    </source>
</evidence>
<dbReference type="GO" id="GO:0070041">
    <property type="term" value="F:rRNA (uridine-C5-)-methyltransferase activity"/>
    <property type="evidence" value="ECO:0007669"/>
    <property type="project" value="TreeGrafter"/>
</dbReference>
<proteinExistence type="inferred from homology"/>
<dbReference type="AlphaFoldDB" id="A0A0G3H6C1"/>
<dbReference type="EC" id="2.1.1.-" evidence="7"/>
<evidence type="ECO:0000256" key="1">
    <source>
        <dbReference type="ARBA" id="ARBA00022603"/>
    </source>
</evidence>
<organism evidence="7 8">
    <name type="scientific">Corynebacterium testudinoris</name>
    <dbReference type="NCBI Taxonomy" id="136857"/>
    <lineage>
        <taxon>Bacteria</taxon>
        <taxon>Bacillati</taxon>
        <taxon>Actinomycetota</taxon>
        <taxon>Actinomycetes</taxon>
        <taxon>Mycobacteriales</taxon>
        <taxon>Corynebacteriaceae</taxon>
        <taxon>Corynebacterium</taxon>
    </lineage>
</organism>
<evidence type="ECO:0000256" key="5">
    <source>
        <dbReference type="PROSITE-ProRule" id="PRU10015"/>
    </source>
</evidence>
<comment type="similarity">
    <text evidence="4">Belongs to the class I-like SAM-binding methyltransferase superfamily. RNA M5U methyltransferase family.</text>
</comment>
<gene>
    <name evidence="7" type="ORF">CTEST_07605</name>
</gene>
<dbReference type="Pfam" id="PF05958">
    <property type="entry name" value="tRNA_U5-meth_tr"/>
    <property type="match status" value="1"/>
</dbReference>
<dbReference type="Proteomes" id="UP000035540">
    <property type="component" value="Chromosome"/>
</dbReference>
<feature type="active site" description="Nucleophile" evidence="4">
    <location>
        <position position="364"/>
    </location>
</feature>
<feature type="domain" description="TRAM" evidence="6">
    <location>
        <begin position="3"/>
        <end position="61"/>
    </location>
</feature>
<dbReference type="InterPro" id="IPR012340">
    <property type="entry name" value="NA-bd_OB-fold"/>
</dbReference>
<reference evidence="7 8" key="1">
    <citation type="journal article" date="2015" name="Genome Announc.">
        <title>Complete Genome Sequence of the Type Strain Corynebacterium testudinoris DSM 44614, Recovered from Necrotic Lesions in the Mouth of a Tortoise.</title>
        <authorList>
            <person name="Ruckert C."/>
            <person name="Kriete M."/>
            <person name="Jaenicke S."/>
            <person name="Winkler A."/>
            <person name="Tauch A."/>
        </authorList>
    </citation>
    <scope>NUCLEOTIDE SEQUENCE [LARGE SCALE GENOMIC DNA]</scope>
    <source>
        <strain evidence="7 8">DSM 44614</strain>
    </source>
</reference>
<evidence type="ECO:0000256" key="2">
    <source>
        <dbReference type="ARBA" id="ARBA00022679"/>
    </source>
</evidence>
<dbReference type="Gene3D" id="2.40.50.140">
    <property type="entry name" value="Nucleic acid-binding proteins"/>
    <property type="match status" value="1"/>
</dbReference>
<dbReference type="InterPro" id="IPR029063">
    <property type="entry name" value="SAM-dependent_MTases_sf"/>
</dbReference>
<dbReference type="Gene3D" id="2.40.50.1070">
    <property type="match status" value="1"/>
</dbReference>
<dbReference type="OrthoDB" id="9804590at2"/>
<evidence type="ECO:0000256" key="4">
    <source>
        <dbReference type="PROSITE-ProRule" id="PRU01024"/>
    </source>
</evidence>
<sequence>MTELERGTTRELHITRMAHGGEGIAEIDGRVVFVRGAYPGDTVSATITKVKKNFARAEAESVISAGPYRVEQSCPAAAAGAGCCDFGDLDPAKELDLKVGVLEGQLTRLGKVVDLPVVEPLDLLPARGWRTRVRLGVDTQGHAGFRARGSNDIITVACTQVVDTLLDGLVGPGARSFTPGAEVIAVLDGEGQRHVVETRRAPRGRRVERITEVLDGSGTVTELADAHTFRFPATAFWQAHRNAPDAYTGLIRRWLADLAPREDVKAIGWDLYGGVGLFVPALADSLGEQAAIHSVDYSAAASKLEQPDLDRYDVTMHNQRVEAAVGTLPKPRIVVLDPPRTGAGDAVVAAVAKQEPERVIHVGCDPATFSRDVAAWAEGGYRLSRLAVVNAFPGTHHFEIVGELTR</sequence>
<protein>
    <submittedName>
        <fullName evidence="7">SAM-dependent methyltransferase, tRNA(Uracil-5)-methyltransferase</fullName>
        <ecNumber evidence="7">2.1.1.-</ecNumber>
    </submittedName>
</protein>
<dbReference type="PROSITE" id="PS01230">
    <property type="entry name" value="TRMA_1"/>
    <property type="match status" value="1"/>
</dbReference>
<dbReference type="PATRIC" id="fig|136857.5.peg.1510"/>
<feature type="active site" evidence="5">
    <location>
        <position position="364"/>
    </location>
</feature>
<dbReference type="PANTHER" id="PTHR11061">
    <property type="entry name" value="RNA M5U METHYLTRANSFERASE"/>
    <property type="match status" value="1"/>
</dbReference>
<dbReference type="InterPro" id="IPR030390">
    <property type="entry name" value="MeTrfase_TrmA_AS"/>
</dbReference>
<feature type="binding site" evidence="4">
    <location>
        <position position="272"/>
    </location>
    <ligand>
        <name>S-adenosyl-L-methionine</name>
        <dbReference type="ChEBI" id="CHEBI:59789"/>
    </ligand>
</feature>
<keyword evidence="3 4" id="KW-0949">S-adenosyl-L-methionine</keyword>
<dbReference type="KEGG" id="cted:CTEST_07605"/>
<dbReference type="EMBL" id="CP011545">
    <property type="protein sequence ID" value="AKK08951.1"/>
    <property type="molecule type" value="Genomic_DNA"/>
</dbReference>
<dbReference type="PANTHER" id="PTHR11061:SF30">
    <property type="entry name" value="TRNA (URACIL(54)-C(5))-METHYLTRANSFERASE"/>
    <property type="match status" value="1"/>
</dbReference>
<dbReference type="SUPFAM" id="SSF50249">
    <property type="entry name" value="Nucleic acid-binding proteins"/>
    <property type="match status" value="1"/>
</dbReference>
<accession>A0A0G3H6C1</accession>
<dbReference type="SUPFAM" id="SSF53335">
    <property type="entry name" value="S-adenosyl-L-methionine-dependent methyltransferases"/>
    <property type="match status" value="1"/>
</dbReference>
<dbReference type="InterPro" id="IPR010280">
    <property type="entry name" value="U5_MeTrfase_fam"/>
</dbReference>
<dbReference type="PROSITE" id="PS51687">
    <property type="entry name" value="SAM_MT_RNA_M5U"/>
    <property type="match status" value="1"/>
</dbReference>
<feature type="binding site" evidence="4">
    <location>
        <position position="296"/>
    </location>
    <ligand>
        <name>S-adenosyl-L-methionine</name>
        <dbReference type="ChEBI" id="CHEBI:59789"/>
    </ligand>
</feature>
<dbReference type="PROSITE" id="PS50926">
    <property type="entry name" value="TRAM"/>
    <property type="match status" value="1"/>
</dbReference>
<keyword evidence="8" id="KW-1185">Reference proteome</keyword>
<keyword evidence="1 4" id="KW-0489">Methyltransferase</keyword>
<keyword evidence="2 4" id="KW-0808">Transferase</keyword>